<keyword evidence="1" id="KW-0472">Membrane</keyword>
<accession>U5L7G7</accession>
<evidence type="ECO:0000256" key="1">
    <source>
        <dbReference type="SAM" id="Phobius"/>
    </source>
</evidence>
<evidence type="ECO:0000313" key="2">
    <source>
        <dbReference type="EMBL" id="AGX02607.1"/>
    </source>
</evidence>
<protein>
    <submittedName>
        <fullName evidence="2">Uncharacterized protein</fullName>
    </submittedName>
</protein>
<feature type="transmembrane region" description="Helical" evidence="1">
    <location>
        <begin position="43"/>
        <end position="59"/>
    </location>
</feature>
<sequence>MIWETPAAGCCGGFLPAIGYWLGLQKDNPALLFHFQLPHQTNSTLSLFSSVPILFLLYYRI</sequence>
<dbReference type="HOGENOM" id="CLU_2912797_0_0_9"/>
<keyword evidence="3" id="KW-1185">Reference proteome</keyword>
<dbReference type="Proteomes" id="UP000017805">
    <property type="component" value="Chromosome"/>
</dbReference>
<name>U5L7G7_9BACI</name>
<dbReference type="AlphaFoldDB" id="U5L7G7"/>
<organism evidence="2 3">
    <name type="scientific">Bacillus infantis NRRL B-14911</name>
    <dbReference type="NCBI Taxonomy" id="1367477"/>
    <lineage>
        <taxon>Bacteria</taxon>
        <taxon>Bacillati</taxon>
        <taxon>Bacillota</taxon>
        <taxon>Bacilli</taxon>
        <taxon>Bacillales</taxon>
        <taxon>Bacillaceae</taxon>
        <taxon>Bacillus</taxon>
    </lineage>
</organism>
<proteinExistence type="predicted"/>
<keyword evidence="1" id="KW-1133">Transmembrane helix</keyword>
<keyword evidence="1" id="KW-0812">Transmembrane</keyword>
<dbReference type="PATRIC" id="fig|1367477.3.peg.587"/>
<dbReference type="KEGG" id="bif:N288_03220"/>
<gene>
    <name evidence="2" type="ORF">N288_03220</name>
</gene>
<evidence type="ECO:0000313" key="3">
    <source>
        <dbReference type="Proteomes" id="UP000017805"/>
    </source>
</evidence>
<dbReference type="EMBL" id="CP006643">
    <property type="protein sequence ID" value="AGX02607.1"/>
    <property type="molecule type" value="Genomic_DNA"/>
</dbReference>
<dbReference type="STRING" id="1367477.N288_03220"/>
<reference evidence="2 3" key="1">
    <citation type="submission" date="2013-07" db="EMBL/GenBank/DDBJ databases">
        <title>Complete genome sequence of Bacillus infantis NRRL B-14911 that has potential to induce cardiac disease by antigenic mimicry.</title>
        <authorList>
            <person name="Massilamany C."/>
            <person name="Smith T.P.L."/>
            <person name="Loy J.D."/>
            <person name="Barletta R."/>
            <person name="Reddy J."/>
        </authorList>
    </citation>
    <scope>NUCLEOTIDE SEQUENCE [LARGE SCALE GENOMIC DNA]</scope>
    <source>
        <strain evidence="2 3">NRRL B-14911</strain>
    </source>
</reference>
<feature type="transmembrane region" description="Helical" evidence="1">
    <location>
        <begin position="7"/>
        <end position="23"/>
    </location>
</feature>